<comment type="similarity">
    <text evidence="3 6">Belongs to the DHNA family.</text>
</comment>
<dbReference type="EMBL" id="FUWL01000008">
    <property type="protein sequence ID" value="SJZ55245.1"/>
    <property type="molecule type" value="Genomic_DNA"/>
</dbReference>
<dbReference type="InterPro" id="IPR006157">
    <property type="entry name" value="FolB_dom"/>
</dbReference>
<dbReference type="AlphaFoldDB" id="A0A1T4LKL4"/>
<comment type="pathway">
    <text evidence="2 6">Cofactor biosynthesis; tetrahydrofolate biosynthesis; 2-amino-4-hydroxy-6-hydroxymethyl-7,8-dihydropteridine diphosphate from 7,8-dihydroneopterin triphosphate: step 3/4.</text>
</comment>
<dbReference type="GO" id="GO:0004150">
    <property type="term" value="F:dihydroneopterin aldolase activity"/>
    <property type="evidence" value="ECO:0007669"/>
    <property type="project" value="UniProtKB-UniRule"/>
</dbReference>
<dbReference type="UniPathway" id="UPA00077">
    <property type="reaction ID" value="UER00154"/>
</dbReference>
<evidence type="ECO:0000313" key="9">
    <source>
        <dbReference type="Proteomes" id="UP000189956"/>
    </source>
</evidence>
<evidence type="ECO:0000256" key="1">
    <source>
        <dbReference type="ARBA" id="ARBA00001353"/>
    </source>
</evidence>
<keyword evidence="4 6" id="KW-0289">Folate biosynthesis</keyword>
<name>A0A1T4LKL4_PORCN</name>
<dbReference type="GO" id="GO:0046654">
    <property type="term" value="P:tetrahydrofolate biosynthetic process"/>
    <property type="evidence" value="ECO:0007669"/>
    <property type="project" value="UniProtKB-UniRule"/>
</dbReference>
<comment type="function">
    <text evidence="6">Catalyzes the conversion of 7,8-dihydroneopterin to 6-hydroxymethyl-7,8-dihydropterin.</text>
</comment>
<evidence type="ECO:0000256" key="4">
    <source>
        <dbReference type="ARBA" id="ARBA00022909"/>
    </source>
</evidence>
<dbReference type="Pfam" id="PF02152">
    <property type="entry name" value="FolB"/>
    <property type="match status" value="1"/>
</dbReference>
<evidence type="ECO:0000256" key="6">
    <source>
        <dbReference type="RuleBase" id="RU362079"/>
    </source>
</evidence>
<protein>
    <recommendedName>
        <fullName evidence="6">7,8-dihydroneopterin aldolase</fullName>
        <ecNumber evidence="6">4.1.2.25</ecNumber>
    </recommendedName>
</protein>
<dbReference type="Proteomes" id="UP000189956">
    <property type="component" value="Unassembled WGS sequence"/>
</dbReference>
<dbReference type="SUPFAM" id="SSF55620">
    <property type="entry name" value="Tetrahydrobiopterin biosynthesis enzymes-like"/>
    <property type="match status" value="1"/>
</dbReference>
<dbReference type="InterPro" id="IPR006156">
    <property type="entry name" value="Dihydroneopterin_aldolase"/>
</dbReference>
<dbReference type="GO" id="GO:0046656">
    <property type="term" value="P:folic acid biosynthetic process"/>
    <property type="evidence" value="ECO:0007669"/>
    <property type="project" value="UniProtKB-UniRule"/>
</dbReference>
<accession>A0A1T4LKL4</accession>
<sequence>MEIKETKIRLERVVAYARHGVMPHETLVGNEFYITLEVVFDATQAMKDDQLSGTINYADLYTLIQDEMKTPSELIEHVAGRILSRLEKEYPMIMEALIEIEKNSPPIPNYQAQRLYFSAKANFNKGNK</sequence>
<reference evidence="8 9" key="1">
    <citation type="submission" date="2017-02" db="EMBL/GenBank/DDBJ databases">
        <authorList>
            <person name="Peterson S.W."/>
        </authorList>
    </citation>
    <scope>NUCLEOTIDE SEQUENCE [LARGE SCALE GENOMIC DNA]</scope>
    <source>
        <strain evidence="8 9">ATCC 700135</strain>
    </source>
</reference>
<dbReference type="RefSeq" id="WP_025838151.1">
    <property type="nucleotide sequence ID" value="NZ_CALTZT010000115.1"/>
</dbReference>
<dbReference type="OrthoDB" id="9803748at2"/>
<dbReference type="SMART" id="SM00905">
    <property type="entry name" value="FolB"/>
    <property type="match status" value="1"/>
</dbReference>
<evidence type="ECO:0000256" key="5">
    <source>
        <dbReference type="ARBA" id="ARBA00023239"/>
    </source>
</evidence>
<proteinExistence type="inferred from homology"/>
<dbReference type="InterPro" id="IPR043133">
    <property type="entry name" value="GTP-CH-I_C/QueF"/>
</dbReference>
<evidence type="ECO:0000313" key="8">
    <source>
        <dbReference type="EMBL" id="SJZ55245.1"/>
    </source>
</evidence>
<dbReference type="NCBIfam" id="TIGR00526">
    <property type="entry name" value="folB_dom"/>
    <property type="match status" value="1"/>
</dbReference>
<dbReference type="GO" id="GO:0005737">
    <property type="term" value="C:cytoplasm"/>
    <property type="evidence" value="ECO:0007669"/>
    <property type="project" value="TreeGrafter"/>
</dbReference>
<dbReference type="PANTHER" id="PTHR42844">
    <property type="entry name" value="DIHYDRONEOPTERIN ALDOLASE 1-RELATED"/>
    <property type="match status" value="1"/>
</dbReference>
<evidence type="ECO:0000256" key="2">
    <source>
        <dbReference type="ARBA" id="ARBA00005013"/>
    </source>
</evidence>
<feature type="domain" description="Dihydroneopterin aldolase/epimerase" evidence="7">
    <location>
        <begin position="8"/>
        <end position="114"/>
    </location>
</feature>
<organism evidence="8 9">
    <name type="scientific">Porphyromonas cangingivalis</name>
    <dbReference type="NCBI Taxonomy" id="36874"/>
    <lineage>
        <taxon>Bacteria</taxon>
        <taxon>Pseudomonadati</taxon>
        <taxon>Bacteroidota</taxon>
        <taxon>Bacteroidia</taxon>
        <taxon>Bacteroidales</taxon>
        <taxon>Porphyromonadaceae</taxon>
        <taxon>Porphyromonas</taxon>
    </lineage>
</organism>
<comment type="catalytic activity">
    <reaction evidence="1 6">
        <text>7,8-dihydroneopterin = 6-hydroxymethyl-7,8-dihydropterin + glycolaldehyde</text>
        <dbReference type="Rhea" id="RHEA:10540"/>
        <dbReference type="ChEBI" id="CHEBI:17001"/>
        <dbReference type="ChEBI" id="CHEBI:17071"/>
        <dbReference type="ChEBI" id="CHEBI:44841"/>
        <dbReference type="EC" id="4.1.2.25"/>
    </reaction>
</comment>
<evidence type="ECO:0000259" key="7">
    <source>
        <dbReference type="SMART" id="SM00905"/>
    </source>
</evidence>
<dbReference type="EC" id="4.1.2.25" evidence="6"/>
<dbReference type="PANTHER" id="PTHR42844:SF1">
    <property type="entry name" value="DIHYDRONEOPTERIN ALDOLASE 1-RELATED"/>
    <property type="match status" value="1"/>
</dbReference>
<gene>
    <name evidence="8" type="ORF">SAMN02745205_01174</name>
</gene>
<evidence type="ECO:0000256" key="3">
    <source>
        <dbReference type="ARBA" id="ARBA00005708"/>
    </source>
</evidence>
<keyword evidence="5 6" id="KW-0456">Lyase</keyword>
<dbReference type="Gene3D" id="3.30.1130.10">
    <property type="match status" value="1"/>
</dbReference>
<dbReference type="NCBIfam" id="TIGR00525">
    <property type="entry name" value="folB"/>
    <property type="match status" value="1"/>
</dbReference>